<sequence>MSAVAQDAPEAAIAGDPPARAQRLTLADIPRATGPARLLFDGKGLDEWEPWLGYDDPGLTYRRPAVAPLGVPAAAAPYFSVVEEDGAPALRVEGKTWGSLVHTADLANYHLSLEFKWGDQVWAPRLTDPQNNGLLYHSHGAPGAVWGTWMRAVEFEIMLGSTGMVVPVGNEVRARTTAAQDRGIIYPHRRFRVGGRPIDVTNNGNPDWNVEGARDAEKPVGQWNRLDLYVVGDRAIHVVNGVPVMALTDLAEIDAAGRRVPLTHGRIQLQSEGAETFFRDIRVEPIARLPRLVSR</sequence>
<feature type="domain" description="3-keto-alpha-glucoside-1,2-lyase/3-keto-2-hydroxy-glucal hydratase" evidence="1">
    <location>
        <begin position="36"/>
        <end position="283"/>
    </location>
</feature>
<keyword evidence="3" id="KW-1185">Reference proteome</keyword>
<reference evidence="2 3" key="2">
    <citation type="submission" date="2015-02" db="EMBL/GenBank/DDBJ databases">
        <title>The complete genome of Sphingomonas hengshuiensis sp. WHSC-8 isolated from soil of Hengshui Lake.</title>
        <authorList>
            <person name="Wei S."/>
            <person name="Guo J."/>
            <person name="Su C."/>
            <person name="Wu R."/>
            <person name="Zhang Z."/>
            <person name="Liang K."/>
            <person name="Li H."/>
            <person name="Wang T."/>
            <person name="Liu H."/>
            <person name="Zhang C."/>
            <person name="Li Z."/>
            <person name="Wang Q."/>
            <person name="Meng J."/>
        </authorList>
    </citation>
    <scope>NUCLEOTIDE SEQUENCE [LARGE SCALE GENOMIC DNA]</scope>
    <source>
        <strain evidence="2 3">WHSC-8</strain>
    </source>
</reference>
<dbReference type="Pfam" id="PF06439">
    <property type="entry name" value="3keto-disac_hyd"/>
    <property type="match status" value="1"/>
</dbReference>
<evidence type="ECO:0000313" key="3">
    <source>
        <dbReference type="Proteomes" id="UP000032300"/>
    </source>
</evidence>
<organism evidence="2 3">
    <name type="scientific">Sphingomonas hengshuiensis</name>
    <dbReference type="NCBI Taxonomy" id="1609977"/>
    <lineage>
        <taxon>Bacteria</taxon>
        <taxon>Pseudomonadati</taxon>
        <taxon>Pseudomonadota</taxon>
        <taxon>Alphaproteobacteria</taxon>
        <taxon>Sphingomonadales</taxon>
        <taxon>Sphingomonadaceae</taxon>
        <taxon>Sphingomonas</taxon>
    </lineage>
</organism>
<protein>
    <recommendedName>
        <fullName evidence="1">3-keto-alpha-glucoside-1,2-lyase/3-keto-2-hydroxy-glucal hydratase domain-containing protein</fullName>
    </recommendedName>
</protein>
<evidence type="ECO:0000259" key="1">
    <source>
        <dbReference type="Pfam" id="PF06439"/>
    </source>
</evidence>
<proteinExistence type="predicted"/>
<accession>A0A7U5BGA7</accession>
<dbReference type="Proteomes" id="UP000032300">
    <property type="component" value="Chromosome"/>
</dbReference>
<dbReference type="AlphaFoldDB" id="A0A7U5BGA7"/>
<dbReference type="InterPro" id="IPR010496">
    <property type="entry name" value="AL/BT2_dom"/>
</dbReference>
<dbReference type="Gene3D" id="2.60.120.560">
    <property type="entry name" value="Exo-inulinase, domain 1"/>
    <property type="match status" value="1"/>
</dbReference>
<dbReference type="EMBL" id="CP010836">
    <property type="protein sequence ID" value="AJP74736.1"/>
    <property type="molecule type" value="Genomic_DNA"/>
</dbReference>
<reference evidence="2 3" key="1">
    <citation type="journal article" date="2015" name="Int. J. Syst. Evol. Microbiol.">
        <title>Sphingomonas hengshuiensis sp. nov., isolated from lake wetland.</title>
        <authorList>
            <person name="Wei S."/>
            <person name="Wang T."/>
            <person name="Liu H."/>
            <person name="Zhang C."/>
            <person name="Guo J."/>
            <person name="Wang Q."/>
            <person name="Liang K."/>
            <person name="Zhang Z."/>
        </authorList>
    </citation>
    <scope>NUCLEOTIDE SEQUENCE [LARGE SCALE GENOMIC DNA]</scope>
    <source>
        <strain evidence="2 3">WHSC-8</strain>
    </source>
</reference>
<name>A0A7U5BGA7_9SPHN</name>
<evidence type="ECO:0000313" key="2">
    <source>
        <dbReference type="EMBL" id="AJP74736.1"/>
    </source>
</evidence>
<gene>
    <name evidence="2" type="ORF">TS85_22415</name>
</gene>
<dbReference type="KEGG" id="sphi:TS85_22415"/>
<dbReference type="GO" id="GO:0016787">
    <property type="term" value="F:hydrolase activity"/>
    <property type="evidence" value="ECO:0007669"/>
    <property type="project" value="InterPro"/>
</dbReference>